<dbReference type="EMBL" id="CAJJDP010000054">
    <property type="protein sequence ID" value="CAD8169752.1"/>
    <property type="molecule type" value="Genomic_DNA"/>
</dbReference>
<reference evidence="3" key="1">
    <citation type="submission" date="2021-01" db="EMBL/GenBank/DDBJ databases">
        <authorList>
            <consortium name="Genoscope - CEA"/>
            <person name="William W."/>
        </authorList>
    </citation>
    <scope>NUCLEOTIDE SEQUENCE</scope>
</reference>
<keyword evidence="4" id="KW-1185">Reference proteome</keyword>
<keyword evidence="1" id="KW-0175">Coiled coil</keyword>
<dbReference type="OrthoDB" id="429991at2759"/>
<gene>
    <name evidence="3" type="ORF">POCTA_138.1.T0540107</name>
</gene>
<accession>A0A8S1V1D1</accession>
<dbReference type="Proteomes" id="UP000683925">
    <property type="component" value="Unassembled WGS sequence"/>
</dbReference>
<comment type="caution">
    <text evidence="3">The sequence shown here is derived from an EMBL/GenBank/DDBJ whole genome shotgun (WGS) entry which is preliminary data.</text>
</comment>
<dbReference type="Pfam" id="PF07004">
    <property type="entry name" value="SHIPPO-rpt"/>
    <property type="match status" value="1"/>
</dbReference>
<evidence type="ECO:0000256" key="1">
    <source>
        <dbReference type="SAM" id="Coils"/>
    </source>
</evidence>
<name>A0A8S1V1D1_PAROT</name>
<dbReference type="InterPro" id="IPR010736">
    <property type="entry name" value="SHIPPO-rpt"/>
</dbReference>
<evidence type="ECO:0000256" key="2">
    <source>
        <dbReference type="SAM" id="MobiDB-lite"/>
    </source>
</evidence>
<evidence type="ECO:0000313" key="4">
    <source>
        <dbReference type="Proteomes" id="UP000683925"/>
    </source>
</evidence>
<dbReference type="PANTHER" id="PTHR47026">
    <property type="entry name" value="PIGMENTOSA GTPASE REGULATOR-LIKE PROTEIN, PUTATIVE-RELATED"/>
    <property type="match status" value="1"/>
</dbReference>
<feature type="compositionally biased region" description="Polar residues" evidence="2">
    <location>
        <begin position="1"/>
        <end position="31"/>
    </location>
</feature>
<sequence length="580" mass="67511">MSENQLDSQYKLQEQETQSGNNIELSSPQGSSKKKGRARTASERTFSAAETLYGRPRNAGSMILLRTADQFNKKVIHDVINHSPSKQQYSFAKATRFSKPRSSYCQQQFYDSQIRTSLGQRTCSFGFGIKFDFAKLTDKYIPPPTAYTIKSKPKPVTKFGYGREETKAVGIYGNPNKNPAPNTYTLKDTFSNLKFSFGERTKAKHIYLESTTPSPCAYNVGGISKTGNYFNSKYSSNRAPLFSPSSNKSVRIIKTPGPGTYDPPGNIADLRLKSSSGFSFGASERKTIQIRNKFLDLGLINYHQNLVMLNIQIDNHYQKLIIIKSFSHMLTLTQMDEIIKLTEQHMIDCQANQDFKEAKEVKSKILQMKTIRDLIEREEIQEKFIIGEERIITQTKQQIDEVNQYFTQLFEKFNFQKSQALQQIWHQQKIQLQKSVFYKRQKNAEYQNLQKIMTYLSNQKDFKKAELYQVYLKEASQDHMRRTQSEQRQTQETQQRVLKQKHAHQEEVLLNKFNDQEQLIQLEMNKKLEEIEQKKINQISQLQLERNQKIAQLERCRTKVIKVQVQQQLEEMEKCAFILK</sequence>
<feature type="region of interest" description="Disordered" evidence="2">
    <location>
        <begin position="1"/>
        <end position="49"/>
    </location>
</feature>
<evidence type="ECO:0000313" key="3">
    <source>
        <dbReference type="EMBL" id="CAD8169752.1"/>
    </source>
</evidence>
<organism evidence="3 4">
    <name type="scientific">Paramecium octaurelia</name>
    <dbReference type="NCBI Taxonomy" id="43137"/>
    <lineage>
        <taxon>Eukaryota</taxon>
        <taxon>Sar</taxon>
        <taxon>Alveolata</taxon>
        <taxon>Ciliophora</taxon>
        <taxon>Intramacronucleata</taxon>
        <taxon>Oligohymenophorea</taxon>
        <taxon>Peniculida</taxon>
        <taxon>Parameciidae</taxon>
        <taxon>Paramecium</taxon>
    </lineage>
</organism>
<dbReference type="AlphaFoldDB" id="A0A8S1V1D1"/>
<protein>
    <submittedName>
        <fullName evidence="3">Uncharacterized protein</fullName>
    </submittedName>
</protein>
<dbReference type="PANTHER" id="PTHR47026:SF2">
    <property type="entry name" value="FLAGELLAR ASSOCIATED PROTEIN"/>
    <property type="match status" value="1"/>
</dbReference>
<proteinExistence type="predicted"/>
<feature type="coiled-coil region" evidence="1">
    <location>
        <begin position="525"/>
        <end position="559"/>
    </location>
</feature>